<feature type="compositionally biased region" description="Low complexity" evidence="1">
    <location>
        <begin position="13"/>
        <end position="31"/>
    </location>
</feature>
<name>A0A1D6LMN2_MAIZE</name>
<feature type="region of interest" description="Disordered" evidence="1">
    <location>
        <begin position="1"/>
        <end position="38"/>
    </location>
</feature>
<accession>A0A1D6LMN2</accession>
<reference evidence="2" key="1">
    <citation type="submission" date="2015-12" db="EMBL/GenBank/DDBJ databases">
        <title>Update maize B73 reference genome by single molecule sequencing technologies.</title>
        <authorList>
            <consortium name="Maize Genome Sequencing Project"/>
            <person name="Ware D."/>
        </authorList>
    </citation>
    <scope>NUCLEOTIDE SEQUENCE</scope>
    <source>
        <tissue evidence="2">Seedling</tissue>
    </source>
</reference>
<protein>
    <submittedName>
        <fullName evidence="2">Uncharacterized protein</fullName>
    </submittedName>
</protein>
<proteinExistence type="predicted"/>
<feature type="compositionally biased region" description="Gly residues" evidence="1">
    <location>
        <begin position="1"/>
        <end position="12"/>
    </location>
</feature>
<gene>
    <name evidence="2" type="ORF">ZEAMMB73_Zm00001d036353</name>
</gene>
<dbReference type="EMBL" id="CM000782">
    <property type="protein sequence ID" value="AQK80828.1"/>
    <property type="molecule type" value="Genomic_DNA"/>
</dbReference>
<organism evidence="2">
    <name type="scientific">Zea mays</name>
    <name type="common">Maize</name>
    <dbReference type="NCBI Taxonomy" id="4577"/>
    <lineage>
        <taxon>Eukaryota</taxon>
        <taxon>Viridiplantae</taxon>
        <taxon>Streptophyta</taxon>
        <taxon>Embryophyta</taxon>
        <taxon>Tracheophyta</taxon>
        <taxon>Spermatophyta</taxon>
        <taxon>Magnoliopsida</taxon>
        <taxon>Liliopsida</taxon>
        <taxon>Poales</taxon>
        <taxon>Poaceae</taxon>
        <taxon>PACMAD clade</taxon>
        <taxon>Panicoideae</taxon>
        <taxon>Andropogonodae</taxon>
        <taxon>Andropogoneae</taxon>
        <taxon>Tripsacinae</taxon>
        <taxon>Zea</taxon>
    </lineage>
</organism>
<dbReference type="InParanoid" id="A0A1D6LMN2"/>
<dbReference type="AlphaFoldDB" id="A0A1D6LMN2"/>
<evidence type="ECO:0000256" key="1">
    <source>
        <dbReference type="SAM" id="MobiDB-lite"/>
    </source>
</evidence>
<sequence length="93" mass="10249">MQGVHGLGGGWRLGSSTVASSSCSTTRHGSSPRASAPLQVLHIIGREDRVQIDDARRLHHRAVTRERTRNNEGIFLYRARVLPHDLVKGTTEP</sequence>
<evidence type="ECO:0000313" key="2">
    <source>
        <dbReference type="EMBL" id="AQK80828.1"/>
    </source>
</evidence>